<keyword evidence="2 6" id="KW-0812">Transmembrane</keyword>
<feature type="transmembrane region" description="Helical" evidence="6">
    <location>
        <begin position="73"/>
        <end position="94"/>
    </location>
</feature>
<dbReference type="GeneID" id="19903103"/>
<evidence type="ECO:0000313" key="7">
    <source>
        <dbReference type="EMBL" id="EON66547.1"/>
    </source>
</evidence>
<feature type="transmembrane region" description="Helical" evidence="6">
    <location>
        <begin position="346"/>
        <end position="367"/>
    </location>
</feature>
<feature type="transmembrane region" description="Helical" evidence="6">
    <location>
        <begin position="175"/>
        <end position="195"/>
    </location>
</feature>
<evidence type="ECO:0000256" key="1">
    <source>
        <dbReference type="ARBA" id="ARBA00004141"/>
    </source>
</evidence>
<evidence type="ECO:0000313" key="8">
    <source>
        <dbReference type="Proteomes" id="UP000016924"/>
    </source>
</evidence>
<accession>R7YXC7</accession>
<evidence type="ECO:0000256" key="6">
    <source>
        <dbReference type="SAM" id="Phobius"/>
    </source>
</evidence>
<dbReference type="AlphaFoldDB" id="R7YXC7"/>
<feature type="transmembrane region" description="Helical" evidence="6">
    <location>
        <begin position="430"/>
        <end position="449"/>
    </location>
</feature>
<dbReference type="OMA" id="VHVYIEY"/>
<dbReference type="PIRSF" id="PIRSF006060">
    <property type="entry name" value="AA_transporter"/>
    <property type="match status" value="1"/>
</dbReference>
<keyword evidence="3 6" id="KW-1133">Transmembrane helix</keyword>
<dbReference type="eggNOG" id="KOG1287">
    <property type="taxonomic scope" value="Eukaryota"/>
</dbReference>
<sequence length="627" mass="69945">MDRRSSHDSDSEHDVNEILNREPNDPNTIITFAPEQRFRLGYLSVMGLVVNRMIGSGIFNIPSTAMQGTRSVGITLLFWLCGVIYTLAGTHLFIEYGLTTPRHKIDGVEQGVPRSGGTLNYLQYVFMRPAYRKRTVMFSTCVFGVAYIILGNMAGNCMNLAVRVFEAAGVSPENAPVRGVAIAAATLSCFVHAVSRRGGIWLSNIFAVIKVIILLFIIVTGVMAYAGFFDSESFASENLAPKNAFSGAADDSYGYAQAFLGIIFAFNGFEQPNYVLGEIGRPRKKFPWATIMAVSLVCILYVAVNIVYMIAVPEEDQILAGGNVALQFFERTFGNLSPDDNRAQRILSAFLAISSFGNIIVMTFTAARVKQEIAKEGILPWPKFFGQNRDISFGRFLKWARKTPLINRPFHGILQLRFLDPSEHSQETPVGALFLHWVFCIVLIIATWGQYPNDAYGVLISMFTYAHTVFGLMLSVGMLYLRFASSCDWRNKASGFVPFFSILAAFLFGLGNLFPMVALWVPPFGEFARTTIKPISWFITPIVSWCVLAVGALWWLGFLAVAKRIESKKGNIFTVEKRPEFDRDPPDSGDFVQVHETVYLAWVAKESMEDRELLEMEHATPDYARTA</sequence>
<feature type="transmembrane region" description="Helical" evidence="6">
    <location>
        <begin position="290"/>
        <end position="311"/>
    </location>
</feature>
<reference evidence="8" key="1">
    <citation type="submission" date="2012-06" db="EMBL/GenBank/DDBJ databases">
        <title>The genome sequence of Coniosporium apollinis CBS 100218.</title>
        <authorList>
            <consortium name="The Broad Institute Genome Sequencing Platform"/>
            <person name="Cuomo C."/>
            <person name="Gorbushina A."/>
            <person name="Noack S."/>
            <person name="Walker B."/>
            <person name="Young S.K."/>
            <person name="Zeng Q."/>
            <person name="Gargeya S."/>
            <person name="Fitzgerald M."/>
            <person name="Haas B."/>
            <person name="Abouelleil A."/>
            <person name="Alvarado L."/>
            <person name="Arachchi H.M."/>
            <person name="Berlin A.M."/>
            <person name="Chapman S.B."/>
            <person name="Goldberg J."/>
            <person name="Griggs A."/>
            <person name="Gujja S."/>
            <person name="Hansen M."/>
            <person name="Howarth C."/>
            <person name="Imamovic A."/>
            <person name="Larimer J."/>
            <person name="McCowan C."/>
            <person name="Montmayeur A."/>
            <person name="Murphy C."/>
            <person name="Neiman D."/>
            <person name="Pearson M."/>
            <person name="Priest M."/>
            <person name="Roberts A."/>
            <person name="Saif S."/>
            <person name="Shea T."/>
            <person name="Sisk P."/>
            <person name="Sykes S."/>
            <person name="Wortman J."/>
            <person name="Nusbaum C."/>
            <person name="Birren B."/>
        </authorList>
    </citation>
    <scope>NUCLEOTIDE SEQUENCE [LARGE SCALE GENOMIC DNA]</scope>
    <source>
        <strain evidence="8">CBS 100218</strain>
    </source>
</reference>
<evidence type="ECO:0000256" key="3">
    <source>
        <dbReference type="ARBA" id="ARBA00022989"/>
    </source>
</evidence>
<evidence type="ECO:0000256" key="2">
    <source>
        <dbReference type="ARBA" id="ARBA00022692"/>
    </source>
</evidence>
<dbReference type="InterPro" id="IPR002293">
    <property type="entry name" value="AA/rel_permease1"/>
</dbReference>
<feature type="transmembrane region" description="Helical" evidence="6">
    <location>
        <begin position="207"/>
        <end position="228"/>
    </location>
</feature>
<feature type="region of interest" description="Disordered" evidence="5">
    <location>
        <begin position="1"/>
        <end position="22"/>
    </location>
</feature>
<feature type="transmembrane region" description="Helical" evidence="6">
    <location>
        <begin position="493"/>
        <end position="515"/>
    </location>
</feature>
<organism evidence="7 8">
    <name type="scientific">Coniosporium apollinis (strain CBS 100218)</name>
    <name type="common">Rock-inhabiting black yeast</name>
    <dbReference type="NCBI Taxonomy" id="1168221"/>
    <lineage>
        <taxon>Eukaryota</taxon>
        <taxon>Fungi</taxon>
        <taxon>Dikarya</taxon>
        <taxon>Ascomycota</taxon>
        <taxon>Pezizomycotina</taxon>
        <taxon>Dothideomycetes</taxon>
        <taxon>Dothideomycetes incertae sedis</taxon>
        <taxon>Coniosporium</taxon>
    </lineage>
</organism>
<evidence type="ECO:0008006" key="9">
    <source>
        <dbReference type="Google" id="ProtNLM"/>
    </source>
</evidence>
<dbReference type="Proteomes" id="UP000016924">
    <property type="component" value="Unassembled WGS sequence"/>
</dbReference>
<keyword evidence="8" id="KW-1185">Reference proteome</keyword>
<proteinExistence type="predicted"/>
<feature type="transmembrane region" description="Helical" evidence="6">
    <location>
        <begin position="136"/>
        <end position="155"/>
    </location>
</feature>
<dbReference type="STRING" id="1168221.R7YXC7"/>
<dbReference type="RefSeq" id="XP_007781864.1">
    <property type="nucleotide sequence ID" value="XM_007783674.1"/>
</dbReference>
<dbReference type="OrthoDB" id="5982228at2759"/>
<dbReference type="GO" id="GO:0016020">
    <property type="term" value="C:membrane"/>
    <property type="evidence" value="ECO:0007669"/>
    <property type="project" value="UniProtKB-SubCell"/>
</dbReference>
<evidence type="ECO:0000256" key="4">
    <source>
        <dbReference type="ARBA" id="ARBA00023136"/>
    </source>
</evidence>
<dbReference type="PANTHER" id="PTHR11785">
    <property type="entry name" value="AMINO ACID TRANSPORTER"/>
    <property type="match status" value="1"/>
</dbReference>
<dbReference type="HOGENOM" id="CLU_013661_1_1_1"/>
<feature type="transmembrane region" description="Helical" evidence="6">
    <location>
        <begin position="535"/>
        <end position="561"/>
    </location>
</feature>
<dbReference type="EMBL" id="JH767581">
    <property type="protein sequence ID" value="EON66547.1"/>
    <property type="molecule type" value="Genomic_DNA"/>
</dbReference>
<dbReference type="GO" id="GO:0015179">
    <property type="term" value="F:L-amino acid transmembrane transporter activity"/>
    <property type="evidence" value="ECO:0007669"/>
    <property type="project" value="TreeGrafter"/>
</dbReference>
<feature type="transmembrane region" description="Helical" evidence="6">
    <location>
        <begin position="252"/>
        <end position="269"/>
    </location>
</feature>
<feature type="transmembrane region" description="Helical" evidence="6">
    <location>
        <begin position="40"/>
        <end position="61"/>
    </location>
</feature>
<name>R7YXC7_CONA1</name>
<keyword evidence="4 6" id="KW-0472">Membrane</keyword>
<comment type="subcellular location">
    <subcellularLocation>
        <location evidence="1">Membrane</location>
        <topology evidence="1">Multi-pass membrane protein</topology>
    </subcellularLocation>
</comment>
<gene>
    <name evidence="7" type="ORF">W97_05792</name>
</gene>
<protein>
    <recommendedName>
        <fullName evidence="9">Amino acid permease/ SLC12A domain-containing protein</fullName>
    </recommendedName>
</protein>
<dbReference type="Pfam" id="PF13520">
    <property type="entry name" value="AA_permease_2"/>
    <property type="match status" value="1"/>
</dbReference>
<dbReference type="InterPro" id="IPR050598">
    <property type="entry name" value="AminoAcid_Transporter"/>
</dbReference>
<dbReference type="PANTHER" id="PTHR11785:SF382">
    <property type="entry name" value="LOW-AFFINITY METHIONINE PERMEASE"/>
    <property type="match status" value="1"/>
</dbReference>
<feature type="transmembrane region" description="Helical" evidence="6">
    <location>
        <begin position="455"/>
        <end position="481"/>
    </location>
</feature>
<dbReference type="Gene3D" id="1.20.1740.10">
    <property type="entry name" value="Amino acid/polyamine transporter I"/>
    <property type="match status" value="1"/>
</dbReference>
<evidence type="ECO:0000256" key="5">
    <source>
        <dbReference type="SAM" id="MobiDB-lite"/>
    </source>
</evidence>